<dbReference type="AlphaFoldDB" id="A0A6H0Y3K1"/>
<keyword evidence="2" id="KW-0472">Membrane</keyword>
<evidence type="ECO:0000256" key="1">
    <source>
        <dbReference type="SAM" id="MobiDB-lite"/>
    </source>
</evidence>
<gene>
    <name evidence="4" type="ORF">AMS68_007111</name>
</gene>
<keyword evidence="2" id="KW-1133">Transmembrane helix</keyword>
<evidence type="ECO:0000256" key="3">
    <source>
        <dbReference type="SAM" id="SignalP"/>
    </source>
</evidence>
<protein>
    <recommendedName>
        <fullName evidence="6">Mid2 domain-containing protein</fullName>
    </recommendedName>
</protein>
<dbReference type="PANTHER" id="PTHR16861">
    <property type="entry name" value="GLYCOPROTEIN 38"/>
    <property type="match status" value="1"/>
</dbReference>
<proteinExistence type="predicted"/>
<name>A0A6H0Y3K1_9PEZI</name>
<evidence type="ECO:0000256" key="2">
    <source>
        <dbReference type="SAM" id="Phobius"/>
    </source>
</evidence>
<feature type="chain" id="PRO_5026332006" description="Mid2 domain-containing protein" evidence="3">
    <location>
        <begin position="19"/>
        <end position="375"/>
    </location>
</feature>
<sequence length="375" mass="39581">MRYSALVAALLVTPFAQAQLASVELNELFGRADCAGQLCGYASTLCCAAGSCYTDVNNQASCKTYLSPATAAATATAGYWTVATSTFTTNGAYTVTSTYTTYIAGATPTAVVAKCDLNLNQQSCGNICCGSNQYCSTILAGSGQCAAYTAGSSGFLSSYYSMISATDSAGVPLRPTASTLVVITVASNTAASTSHAGTTEPFQTPIATGSNVTFTSTQASSSGGLSGGAIAGIVIGVLLALAILGLICFYCCLRGIFNGCLALFGLGRKRERKEVDIYERRTHHSSGGGGGRTWYGANRPARQQEQRKSHETRNLLGIGAGLAALWAILGLKRRNERRREEKEQSEYSYYSSDYYTSESSASSDRRTRDDRRSRR</sequence>
<evidence type="ECO:0008006" key="6">
    <source>
        <dbReference type="Google" id="ProtNLM"/>
    </source>
</evidence>
<feature type="compositionally biased region" description="Basic and acidic residues" evidence="1">
    <location>
        <begin position="363"/>
        <end position="375"/>
    </location>
</feature>
<keyword evidence="2" id="KW-0812">Transmembrane</keyword>
<dbReference type="PANTHER" id="PTHR16861:SF10">
    <property type="entry name" value="MID2 DOMAIN-CONTAINING PROTEIN"/>
    <property type="match status" value="1"/>
</dbReference>
<feature type="region of interest" description="Disordered" evidence="1">
    <location>
        <begin position="337"/>
        <end position="375"/>
    </location>
</feature>
<dbReference type="EMBL" id="CP051143">
    <property type="protein sequence ID" value="QIX01594.1"/>
    <property type="molecule type" value="Genomic_DNA"/>
</dbReference>
<dbReference type="OrthoDB" id="5425848at2759"/>
<organism evidence="4 5">
    <name type="scientific">Peltaster fructicola</name>
    <dbReference type="NCBI Taxonomy" id="286661"/>
    <lineage>
        <taxon>Eukaryota</taxon>
        <taxon>Fungi</taxon>
        <taxon>Dikarya</taxon>
        <taxon>Ascomycota</taxon>
        <taxon>Pezizomycotina</taxon>
        <taxon>Dothideomycetes</taxon>
        <taxon>Dothideomycetes incertae sedis</taxon>
        <taxon>Peltaster</taxon>
    </lineage>
</organism>
<feature type="region of interest" description="Disordered" evidence="1">
    <location>
        <begin position="278"/>
        <end position="310"/>
    </location>
</feature>
<dbReference type="Proteomes" id="UP000503462">
    <property type="component" value="Chromosome 5"/>
</dbReference>
<evidence type="ECO:0000313" key="4">
    <source>
        <dbReference type="EMBL" id="QIX01594.1"/>
    </source>
</evidence>
<reference evidence="4 5" key="1">
    <citation type="journal article" date="2016" name="Sci. Rep.">
        <title>Peltaster fructicola genome reveals evolution from an invasive phytopathogen to an ectophytic parasite.</title>
        <authorList>
            <person name="Xu C."/>
            <person name="Chen H."/>
            <person name="Gleason M.L."/>
            <person name="Xu J.R."/>
            <person name="Liu H."/>
            <person name="Zhang R."/>
            <person name="Sun G."/>
        </authorList>
    </citation>
    <scope>NUCLEOTIDE SEQUENCE [LARGE SCALE GENOMIC DNA]</scope>
    <source>
        <strain evidence="4 5">LNHT1506</strain>
    </source>
</reference>
<feature type="compositionally biased region" description="Low complexity" evidence="1">
    <location>
        <begin position="346"/>
        <end position="362"/>
    </location>
</feature>
<keyword evidence="3" id="KW-0732">Signal</keyword>
<accession>A0A6H0Y3K1</accession>
<feature type="transmembrane region" description="Helical" evidence="2">
    <location>
        <begin position="229"/>
        <end position="253"/>
    </location>
</feature>
<evidence type="ECO:0000313" key="5">
    <source>
        <dbReference type="Proteomes" id="UP000503462"/>
    </source>
</evidence>
<keyword evidence="5" id="KW-1185">Reference proteome</keyword>
<feature type="signal peptide" evidence="3">
    <location>
        <begin position="1"/>
        <end position="18"/>
    </location>
</feature>